<feature type="domain" description="Inositolphosphotransferase Aur1/Ipt1" evidence="6">
    <location>
        <begin position="149"/>
        <end position="321"/>
    </location>
</feature>
<dbReference type="PANTHER" id="PTHR31310">
    <property type="match status" value="1"/>
</dbReference>
<evidence type="ECO:0000256" key="4">
    <source>
        <dbReference type="ARBA" id="ARBA00023136"/>
    </source>
</evidence>
<keyword evidence="3 5" id="KW-1133">Transmembrane helix</keyword>
<dbReference type="Proteomes" id="UP000223527">
    <property type="component" value="Unassembled WGS sequence"/>
</dbReference>
<feature type="transmembrane region" description="Helical" evidence="5">
    <location>
        <begin position="33"/>
        <end position="50"/>
    </location>
</feature>
<comment type="subcellular location">
    <subcellularLocation>
        <location evidence="1">Membrane</location>
        <topology evidence="1">Multi-pass membrane protein</topology>
    </subcellularLocation>
</comment>
<feature type="transmembrane region" description="Helical" evidence="5">
    <location>
        <begin position="82"/>
        <end position="104"/>
    </location>
</feature>
<keyword evidence="2 5" id="KW-0812">Transmembrane</keyword>
<dbReference type="GO" id="GO:0016020">
    <property type="term" value="C:membrane"/>
    <property type="evidence" value="ECO:0007669"/>
    <property type="project" value="UniProtKB-SubCell"/>
</dbReference>
<protein>
    <recommendedName>
        <fullName evidence="6">Inositolphosphotransferase Aur1/Ipt1 domain-containing protein</fullName>
    </recommendedName>
</protein>
<reference evidence="7 8" key="1">
    <citation type="submission" date="2017-10" db="EMBL/GenBank/DDBJ databases">
        <authorList>
            <person name="Banno H."/>
            <person name="Chua N.-H."/>
        </authorList>
    </citation>
    <scope>NUCLEOTIDE SEQUENCE [LARGE SCALE GENOMIC DNA]</scope>
    <source>
        <strain evidence="7 8">YW11</strain>
    </source>
</reference>
<evidence type="ECO:0000256" key="3">
    <source>
        <dbReference type="ARBA" id="ARBA00022989"/>
    </source>
</evidence>
<dbReference type="InterPro" id="IPR052185">
    <property type="entry name" value="IPC_Synthase-Related"/>
</dbReference>
<name>A0A2C7AB09_9PROT</name>
<feature type="transmembrane region" description="Helical" evidence="5">
    <location>
        <begin position="363"/>
        <end position="381"/>
    </location>
</feature>
<evidence type="ECO:0000256" key="5">
    <source>
        <dbReference type="SAM" id="Phobius"/>
    </source>
</evidence>
<dbReference type="Pfam" id="PF14378">
    <property type="entry name" value="PAP2_3"/>
    <property type="match status" value="1"/>
</dbReference>
<feature type="transmembrane region" description="Helical" evidence="5">
    <location>
        <begin position="116"/>
        <end position="141"/>
    </location>
</feature>
<feature type="transmembrane region" description="Helical" evidence="5">
    <location>
        <begin position="337"/>
        <end position="357"/>
    </location>
</feature>
<evidence type="ECO:0000256" key="1">
    <source>
        <dbReference type="ARBA" id="ARBA00004141"/>
    </source>
</evidence>
<evidence type="ECO:0000313" key="7">
    <source>
        <dbReference type="EMBL" id="PHK95590.1"/>
    </source>
</evidence>
<sequence length="408" mass="43721">MLAGAALVLLLLQEVISRSLGIVAPSHYLSPTFLSPAALAAFALFAILSTRAERMRVLRIGLGLEAVRICLHLLAGRDPLNLLLFPGFGLGVATWGFLAHQVLTSAGPRRQRSLDMLAAALAVPFGHLLLWPCILATIPLLPNLQDNMLIRLDAALGFQPAALVGLMFREAPLLHVLHLVIYFQIPLAMYVVAALEERAQRRTGVGLIPACLVAAVIGYGLYVMMPAIGPRPYFGDGFAEAMWHLAALPTETVVNTANPRNAVPSLHMTWALLIYLAARQEGPLAHLGAIAFALGTALATLGLGEHYFIDLVVAVPLVLLVRAICAFGVPLARPQRWVPLGLGVVLLLGWSLIIRQILDPTGIPGLAPLLMLGTVALCFSAERVLLRLERGVQDTQLWRLGAVAGTSD</sequence>
<dbReference type="PANTHER" id="PTHR31310:SF7">
    <property type="entry name" value="PA-PHOSPHATASE RELATED-FAMILY PROTEIN DDB_G0268928"/>
    <property type="match status" value="1"/>
</dbReference>
<evidence type="ECO:0000313" key="8">
    <source>
        <dbReference type="Proteomes" id="UP000223527"/>
    </source>
</evidence>
<organism evidence="7 8">
    <name type="scientific">Teichococcus rhizosphaerae</name>
    <dbReference type="NCBI Taxonomy" id="1335062"/>
    <lineage>
        <taxon>Bacteria</taxon>
        <taxon>Pseudomonadati</taxon>
        <taxon>Pseudomonadota</taxon>
        <taxon>Alphaproteobacteria</taxon>
        <taxon>Acetobacterales</taxon>
        <taxon>Roseomonadaceae</taxon>
        <taxon>Roseomonas</taxon>
    </lineage>
</organism>
<dbReference type="AlphaFoldDB" id="A0A2C7AB09"/>
<feature type="transmembrane region" description="Helical" evidence="5">
    <location>
        <begin position="205"/>
        <end position="225"/>
    </location>
</feature>
<feature type="transmembrane region" description="Helical" evidence="5">
    <location>
        <begin position="57"/>
        <end position="76"/>
    </location>
</feature>
<gene>
    <name evidence="7" type="ORF">CR162_06975</name>
</gene>
<dbReference type="InterPro" id="IPR026841">
    <property type="entry name" value="Aur1/Ipt1"/>
</dbReference>
<proteinExistence type="predicted"/>
<keyword evidence="4 5" id="KW-0472">Membrane</keyword>
<keyword evidence="8" id="KW-1185">Reference proteome</keyword>
<dbReference type="EMBL" id="PDNU01000008">
    <property type="protein sequence ID" value="PHK95590.1"/>
    <property type="molecule type" value="Genomic_DNA"/>
</dbReference>
<evidence type="ECO:0000256" key="2">
    <source>
        <dbReference type="ARBA" id="ARBA00022692"/>
    </source>
</evidence>
<evidence type="ECO:0000259" key="6">
    <source>
        <dbReference type="Pfam" id="PF14378"/>
    </source>
</evidence>
<comment type="caution">
    <text evidence="7">The sequence shown here is derived from an EMBL/GenBank/DDBJ whole genome shotgun (WGS) entry which is preliminary data.</text>
</comment>
<accession>A0A2C7AB09</accession>
<feature type="transmembrane region" description="Helical" evidence="5">
    <location>
        <begin position="307"/>
        <end position="325"/>
    </location>
</feature>
<feature type="transmembrane region" description="Helical" evidence="5">
    <location>
        <begin position="173"/>
        <end position="193"/>
    </location>
</feature>